<proteinExistence type="predicted"/>
<feature type="compositionally biased region" description="Basic and acidic residues" evidence="2">
    <location>
        <begin position="133"/>
        <end position="143"/>
    </location>
</feature>
<feature type="region of interest" description="Disordered" evidence="2">
    <location>
        <begin position="2599"/>
        <end position="2640"/>
    </location>
</feature>
<evidence type="ECO:0000313" key="4">
    <source>
        <dbReference type="Proteomes" id="UP001381693"/>
    </source>
</evidence>
<feature type="region of interest" description="Disordered" evidence="2">
    <location>
        <begin position="2558"/>
        <end position="2579"/>
    </location>
</feature>
<evidence type="ECO:0000256" key="2">
    <source>
        <dbReference type="SAM" id="MobiDB-lite"/>
    </source>
</evidence>
<feature type="region of interest" description="Disordered" evidence="2">
    <location>
        <begin position="1687"/>
        <end position="1708"/>
    </location>
</feature>
<accession>A0AAN8ZUH0</accession>
<comment type="caution">
    <text evidence="3">The sequence shown here is derived from an EMBL/GenBank/DDBJ whole genome shotgun (WGS) entry which is preliminary data.</text>
</comment>
<feature type="compositionally biased region" description="Basic and acidic residues" evidence="2">
    <location>
        <begin position="177"/>
        <end position="196"/>
    </location>
</feature>
<keyword evidence="1" id="KW-0175">Coiled coil</keyword>
<feature type="compositionally biased region" description="Basic and acidic residues" evidence="2">
    <location>
        <begin position="207"/>
        <end position="222"/>
    </location>
</feature>
<feature type="compositionally biased region" description="Acidic residues" evidence="2">
    <location>
        <begin position="167"/>
        <end position="176"/>
    </location>
</feature>
<evidence type="ECO:0000256" key="1">
    <source>
        <dbReference type="SAM" id="Coils"/>
    </source>
</evidence>
<feature type="compositionally biased region" description="Polar residues" evidence="2">
    <location>
        <begin position="147"/>
        <end position="156"/>
    </location>
</feature>
<feature type="compositionally biased region" description="Basic and acidic residues" evidence="2">
    <location>
        <begin position="1966"/>
        <end position="2003"/>
    </location>
</feature>
<feature type="region of interest" description="Disordered" evidence="2">
    <location>
        <begin position="2667"/>
        <end position="2751"/>
    </location>
</feature>
<feature type="compositionally biased region" description="Basic and acidic residues" evidence="2">
    <location>
        <begin position="1"/>
        <end position="13"/>
    </location>
</feature>
<protein>
    <submittedName>
        <fullName evidence="3">Uncharacterized protein</fullName>
    </submittedName>
</protein>
<feature type="coiled-coil region" evidence="1">
    <location>
        <begin position="931"/>
        <end position="987"/>
    </location>
</feature>
<feature type="compositionally biased region" description="Polar residues" evidence="2">
    <location>
        <begin position="2229"/>
        <end position="2249"/>
    </location>
</feature>
<feature type="compositionally biased region" description="Polar residues" evidence="2">
    <location>
        <begin position="322"/>
        <end position="331"/>
    </location>
</feature>
<feature type="region of interest" description="Disordered" evidence="2">
    <location>
        <begin position="430"/>
        <end position="468"/>
    </location>
</feature>
<feature type="compositionally biased region" description="Basic and acidic residues" evidence="2">
    <location>
        <begin position="2066"/>
        <end position="2078"/>
    </location>
</feature>
<feature type="region of interest" description="Disordered" evidence="2">
    <location>
        <begin position="734"/>
        <end position="756"/>
    </location>
</feature>
<feature type="compositionally biased region" description="Polar residues" evidence="2">
    <location>
        <begin position="2034"/>
        <end position="2056"/>
    </location>
</feature>
<feature type="region of interest" description="Disordered" evidence="2">
    <location>
        <begin position="1963"/>
        <end position="2008"/>
    </location>
</feature>
<feature type="region of interest" description="Disordered" evidence="2">
    <location>
        <begin position="1"/>
        <end position="52"/>
    </location>
</feature>
<name>A0AAN8ZUH0_HALRR</name>
<reference evidence="3 4" key="1">
    <citation type="submission" date="2023-11" db="EMBL/GenBank/DDBJ databases">
        <title>Halocaridina rubra genome assembly.</title>
        <authorList>
            <person name="Smith C."/>
        </authorList>
    </citation>
    <scope>NUCLEOTIDE SEQUENCE [LARGE SCALE GENOMIC DNA]</scope>
    <source>
        <strain evidence="3">EP-1</strain>
        <tissue evidence="3">Whole</tissue>
    </source>
</reference>
<feature type="compositionally biased region" description="Polar residues" evidence="2">
    <location>
        <begin position="2713"/>
        <end position="2725"/>
    </location>
</feature>
<feature type="region of interest" description="Disordered" evidence="2">
    <location>
        <begin position="1723"/>
        <end position="1743"/>
    </location>
</feature>
<feature type="region of interest" description="Disordered" evidence="2">
    <location>
        <begin position="2189"/>
        <end position="2254"/>
    </location>
</feature>
<feature type="region of interest" description="Disordered" evidence="2">
    <location>
        <begin position="270"/>
        <end position="366"/>
    </location>
</feature>
<feature type="compositionally biased region" description="Polar residues" evidence="2">
    <location>
        <begin position="2191"/>
        <end position="2204"/>
    </location>
</feature>
<feature type="compositionally biased region" description="Low complexity" evidence="2">
    <location>
        <begin position="2667"/>
        <end position="2682"/>
    </location>
</feature>
<feature type="compositionally biased region" description="Basic and acidic residues" evidence="2">
    <location>
        <begin position="157"/>
        <end position="166"/>
    </location>
</feature>
<sequence length="2751" mass="307446">MKEMEMALQREEEQTIGEQNIDVVEVELVSEKTDDFDKMNETEYPSMTEDKSVAEEPTLYVKEDEALVTEKEIDIAEVKEMELALQKKEASDLQEQASAIDEKMNSVSDKEIDLTRIKEMEMALLKEERIEEIKSDESSKDIIELNEISSDVNRSSTPKDSEKAVKEEEDVKEEVECEGKHLEVTKGNETEEETKPEAANISTAETYQREKSPVNINDREEILDKSNKEEVCIPKESIDLSSVKIDKASHGDVPGSPFKTGFWNWWQASDSEKKESKSLDSGPEQSEKESKDSNVGIWNSWKSDDRTMKDLPSTTDEPKTSFWKTWGSSNKDIVEDSAVSSNERSNWENKDAVDASSEGLSDWEQSSNVFEDDKILTESSGITLPVEVKDPTVFEVTSDKLSDEILVQVPVEDSSGRQYEDETHLTIVPDSSNKLLDEVNDQEQHEESITGQAEGTEDDLVTKANDSGDNNVILVEETGSEQPGTAENDIVVDDFTSKEFDKYESKPDDLISKESVEIEEEKIKDKAVAEEANNEPVAKRMHVDVANSDITNLEEKLTGNLSDQMTIKDSEKEQPEITDQTLIVNTDDNIFGVPKDSVADDSTPSFDVDLESSKKEISDQVFGEQAELPVNSDDISITDNSATDADYAWKDNKNDKGANFTIEDSFKHQQDETDIVEITKDSSADMWSHLGSNDEGKKAQVTTVESPNQISDTTIISKITDDSKTTKEEKMVSLEESISEQDNVEKEPGTVDGENVIELPEETKVWSRDEEMKEADKGGPSEEIVKEFGPSMRSEAEIEAAFDEQFVAMEDDGEEVMEVEDENILGDAGVDMEEDIDGYMADADVMEEETGYPDEINELLVRRSSKRPEWLTEPEEMQEDIPDNPLLAKYLAMPTSLTEEEELELRAYLAENEGVEDINLDHYMAMSHALTDQEEQEFKEAVEEKDKVRDLERQGLDKFLSMPPELTEQEKQELLELEAEEQEHAKQPWEQGDAQLEDYLNMPTGLTEEERHLLEEGELEEDVVFENEEQFRQYVKDKFLRQLEEEAYTMAGEEGEYDYDDEYEVEYEYEEEDYEDEGDMEGEYVMVEDDMEAAAAALPKTKVDEGVNTDPEGGLPKSEKTFGKKLFSLVKKNDNSGTDSENTAPGPKKFFHFSGLGAKKKKETFKGDKDDFPPYKKFGGGDDSFGVAFCTIKDRFRVRLNEHFSLKKLNQKDLIPLRMQQQKDTDSLSSKLTLLKPKSKCSFYEKDKENNVVKDSHKLKSNKISDMQAADSANRESVRIDIKDITLDSLKDVQVPKTCPDVVIQVDDDIDDIDVPDVIVPVEDDIDDEVASVFNQDAYDEDLPVGVCPEGVEPLKGGGSPYDGEADFWRQWRSEEQASVTVARDSASPWQLREEEEEASGTHIRCEENLECDSMGVFPKEEGESAKRRDDLRMDENVIEQEEGERLKSVKLKEEVKDDELIGANTHWEMEKGEIFDDWSEILKSVGIHKAEFEEIMGHGNYEVQLKDYPRGKSQEETGFSPEMTNDLDLRDIEDMLAQKEVICENNVKIDSEKAIGTENIPDIPVGRMSCDQVKRDSMCGNEESKHIDLMTAVNLDNVISNKLDPNCGVLLEDTEIMTSENNTTEPKEVQSHEGQKLKNKEFSDYSRSKGIKQMPQQKEICNADENIIFNDDASAVKESIVRKSEYYDEKQESSGMSREDEESHDTEVDIDICDEIEVPANKVSKEGENEETGPDYNLKGLKASEECEEINDNEGLEIISEERAPRSVSTEYGKMIEKSYLSKGLISEAKIERSIDNETDREKMAKISEIDKFETNSNCEAYDRERIFEHHVRGHRIDCLQEESEVSKVFDNTIASEKRSESCKERVHESVEYNEKLSKLENKSLHDHINSSMKDDSRTCSETLELQEYQADINRDNPCKMDCPEKDNLVPITDLGEATGEVDHGDSFGDIRNALRTQTDIIQKTGERARDKTKSHSETHKLPRSREEKGEDSCTKRTKGDTESTVLGECSNTNRLCASECGLRHDHNKNETTESTNVTHFQSHQPSAIRTSQRLEGTEGPLPCSDKDFPSKRETVEHAPASPLSPPKMPVVGVGMSEVEESREEGVSNSLVEADSLEFDVNTNLPLTTAKTSPRDTAPSLQELIEAELSARLCQPDSLEIPASPPSFSSLLSCDSIETTLHRPAPANFSLDSLTGLTQNPNNDPLGRLDEESGIDILSPMKMDDFSNPDSLESSSDLPASIGHSSPEPTSPDAFCISKANTAYITHAAYEQNDTHRNTKVEHLENSSLSAIQTDITDRGALIVRNQVTEVTMRDVKEYDNFKSHANISTSQDKYHCGTTDIEQGETTVICESSDNRFVSSSSSNEMKLNEKITESNSANVMDVLSLSSSVSLSESHSKEMSSSGGDIAIRENSRSSLDDISSNYDLASSNADLQSKKYCSETSGSSKDVKVVESSQSSLDQELDVNQDLTATLSKKGILSSELSLQKGVQESSGNMLTDSVEIALCDVSSQKANSIYKQELVFDSDAAICAVHDLDTFEETEISCSNLEYDHLRSVESPESPIDSYSQLGSKAPADSLSSPMCIEGASLATNAEANHQISPRPPLDLFDPETLDSDQMSHNTSDLEADPQNLLDSSLPYDQGEVDAVNSLLVPMSDLRLNSPISLNSSVDPSSPVDSNASTGPNSPIEAVSSMGSVSPEYSHAVDPASPIEFNSSQDPAQFSGRSRFPKGMSVPRGGGPRQHPSSPEQY</sequence>
<organism evidence="3 4">
    <name type="scientific">Halocaridina rubra</name>
    <name type="common">Hawaiian red shrimp</name>
    <dbReference type="NCBI Taxonomy" id="373956"/>
    <lineage>
        <taxon>Eukaryota</taxon>
        <taxon>Metazoa</taxon>
        <taxon>Ecdysozoa</taxon>
        <taxon>Arthropoda</taxon>
        <taxon>Crustacea</taxon>
        <taxon>Multicrustacea</taxon>
        <taxon>Malacostraca</taxon>
        <taxon>Eumalacostraca</taxon>
        <taxon>Eucarida</taxon>
        <taxon>Decapoda</taxon>
        <taxon>Pleocyemata</taxon>
        <taxon>Caridea</taxon>
        <taxon>Atyoidea</taxon>
        <taxon>Atyidae</taxon>
        <taxon>Halocaridina</taxon>
    </lineage>
</organism>
<feature type="compositionally biased region" description="Polar residues" evidence="2">
    <location>
        <begin position="2617"/>
        <end position="2626"/>
    </location>
</feature>
<gene>
    <name evidence="3" type="ORF">SK128_027247</name>
</gene>
<feature type="region of interest" description="Disordered" evidence="2">
    <location>
        <begin position="1098"/>
        <end position="1119"/>
    </location>
</feature>
<feature type="coiled-coil region" evidence="1">
    <location>
        <begin position="76"/>
        <end position="110"/>
    </location>
</feature>
<feature type="region of interest" description="Disordered" evidence="2">
    <location>
        <begin position="133"/>
        <end position="222"/>
    </location>
</feature>
<keyword evidence="4" id="KW-1185">Reference proteome</keyword>
<dbReference type="EMBL" id="JAXCGZ010021560">
    <property type="protein sequence ID" value="KAK7047969.1"/>
    <property type="molecule type" value="Genomic_DNA"/>
</dbReference>
<evidence type="ECO:0000313" key="3">
    <source>
        <dbReference type="EMBL" id="KAK7047969.1"/>
    </source>
</evidence>
<feature type="region of interest" description="Disordered" evidence="2">
    <location>
        <begin position="2029"/>
        <end position="2092"/>
    </location>
</feature>
<feature type="compositionally biased region" description="Basic and acidic residues" evidence="2">
    <location>
        <begin position="29"/>
        <end position="41"/>
    </location>
</feature>
<dbReference type="Proteomes" id="UP001381693">
    <property type="component" value="Unassembled WGS sequence"/>
</dbReference>